<gene>
    <name evidence="2" type="ORF">NQ314_017504</name>
</gene>
<sequence length="202" mass="23587">MCQNLKLSKGQLSPEELRRYFDFIKNSLTENGEFISPLRIYNYDETNLSNNPGTEQYIFKRGVKYAERIRDSTKSSISVIFCGSASGEILPPYVVYKAENIWMTWMDGGPPHTRYNRSKSDWFDSVIFADWFCNLFVPHIKKQNKSAVLLGHNLSSHFSQEVLKTAEENHITFACFPKNSTHNICLFSKKLHSRWMWHSIHH</sequence>
<accession>A0AAV8WU78</accession>
<evidence type="ECO:0000313" key="3">
    <source>
        <dbReference type="Proteomes" id="UP001162156"/>
    </source>
</evidence>
<dbReference type="Gene3D" id="3.30.420.10">
    <property type="entry name" value="Ribonuclease H-like superfamily/Ribonuclease H"/>
    <property type="match status" value="1"/>
</dbReference>
<comment type="caution">
    <text evidence="2">The sequence shown here is derived from an EMBL/GenBank/DDBJ whole genome shotgun (WGS) entry which is preliminary data.</text>
</comment>
<protein>
    <recommendedName>
        <fullName evidence="1">DDE-1 domain-containing protein</fullName>
    </recommendedName>
</protein>
<feature type="domain" description="DDE-1" evidence="1">
    <location>
        <begin position="76"/>
        <end position="184"/>
    </location>
</feature>
<dbReference type="InterPro" id="IPR036397">
    <property type="entry name" value="RNaseH_sf"/>
</dbReference>
<dbReference type="InterPro" id="IPR004875">
    <property type="entry name" value="DDE_SF_endonuclease_dom"/>
</dbReference>
<dbReference type="PANTHER" id="PTHR19303:SF57">
    <property type="entry name" value="HTH CENPB-TYPE DOMAIN-CONTAINING PROTEIN"/>
    <property type="match status" value="1"/>
</dbReference>
<reference evidence="2" key="1">
    <citation type="journal article" date="2023" name="Insect Mol. Biol.">
        <title>Genome sequencing provides insights into the evolution of gene families encoding plant cell wall-degrading enzymes in longhorned beetles.</title>
        <authorList>
            <person name="Shin N.R."/>
            <person name="Okamura Y."/>
            <person name="Kirsch R."/>
            <person name="Pauchet Y."/>
        </authorList>
    </citation>
    <scope>NUCLEOTIDE SEQUENCE</scope>
    <source>
        <strain evidence="2">RBIC_L_NR</strain>
    </source>
</reference>
<dbReference type="InterPro" id="IPR050863">
    <property type="entry name" value="CenT-Element_Derived"/>
</dbReference>
<dbReference type="EMBL" id="JANEYF010004887">
    <property type="protein sequence ID" value="KAJ8929767.1"/>
    <property type="molecule type" value="Genomic_DNA"/>
</dbReference>
<evidence type="ECO:0000313" key="2">
    <source>
        <dbReference type="EMBL" id="KAJ8929767.1"/>
    </source>
</evidence>
<dbReference type="AlphaFoldDB" id="A0AAV8WU78"/>
<dbReference type="GO" id="GO:0003677">
    <property type="term" value="F:DNA binding"/>
    <property type="evidence" value="ECO:0007669"/>
    <property type="project" value="TreeGrafter"/>
</dbReference>
<dbReference type="Proteomes" id="UP001162156">
    <property type="component" value="Unassembled WGS sequence"/>
</dbReference>
<keyword evidence="3" id="KW-1185">Reference proteome</keyword>
<dbReference type="Pfam" id="PF03184">
    <property type="entry name" value="DDE_1"/>
    <property type="match status" value="1"/>
</dbReference>
<name>A0AAV8WU78_9CUCU</name>
<organism evidence="2 3">
    <name type="scientific">Rhamnusium bicolor</name>
    <dbReference type="NCBI Taxonomy" id="1586634"/>
    <lineage>
        <taxon>Eukaryota</taxon>
        <taxon>Metazoa</taxon>
        <taxon>Ecdysozoa</taxon>
        <taxon>Arthropoda</taxon>
        <taxon>Hexapoda</taxon>
        <taxon>Insecta</taxon>
        <taxon>Pterygota</taxon>
        <taxon>Neoptera</taxon>
        <taxon>Endopterygota</taxon>
        <taxon>Coleoptera</taxon>
        <taxon>Polyphaga</taxon>
        <taxon>Cucujiformia</taxon>
        <taxon>Chrysomeloidea</taxon>
        <taxon>Cerambycidae</taxon>
        <taxon>Lepturinae</taxon>
        <taxon>Rhagiini</taxon>
        <taxon>Rhamnusium</taxon>
    </lineage>
</organism>
<dbReference type="PANTHER" id="PTHR19303">
    <property type="entry name" value="TRANSPOSON"/>
    <property type="match status" value="1"/>
</dbReference>
<dbReference type="GO" id="GO:0005634">
    <property type="term" value="C:nucleus"/>
    <property type="evidence" value="ECO:0007669"/>
    <property type="project" value="TreeGrafter"/>
</dbReference>
<proteinExistence type="predicted"/>
<evidence type="ECO:0000259" key="1">
    <source>
        <dbReference type="Pfam" id="PF03184"/>
    </source>
</evidence>